<dbReference type="Proteomes" id="UP001359781">
    <property type="component" value="Unassembled WGS sequence"/>
</dbReference>
<feature type="domain" description="N-acetylmuramoyl-L-alanine amidase" evidence="2">
    <location>
        <begin position="13"/>
        <end position="162"/>
    </location>
</feature>
<gene>
    <name evidence="3" type="ORF">V5S96_10205</name>
</gene>
<proteinExistence type="predicted"/>
<feature type="region of interest" description="Disordered" evidence="1">
    <location>
        <begin position="1"/>
        <end position="21"/>
    </location>
</feature>
<dbReference type="SMART" id="SM00644">
    <property type="entry name" value="Ami_2"/>
    <property type="match status" value="1"/>
</dbReference>
<dbReference type="SUPFAM" id="SSF55846">
    <property type="entry name" value="N-acetylmuramoyl-L-alanine amidase-like"/>
    <property type="match status" value="1"/>
</dbReference>
<sequence length="274" mass="29334">MSNAFKTDGTLLTTNDSGTTSTPRRVLVVHTFEDSGTLSAEGMARYQSTPAAGGSYHIVIDKDGVTYRENDDEYMPWSAMPTGNRIGYHFSLSGKAAWSREQWLARPKQLAALAKILAAYSTAYGIPLILRSASEVRAGKWGVCGHGEISRAFGESDHTDPGREFPYDYVLALAARHQKQPAPAADTSKGTAMTQLTGESRDALHDAKMNAIWAQQAAADNQVQLRGPDKRGWSQLGGRTLVDAVAAIGVHLGLPGFTDVKTGKSTPVTPAGNN</sequence>
<reference evidence="3 4" key="1">
    <citation type="submission" date="2024-02" db="EMBL/GenBank/DDBJ databases">
        <title>Whole genome sequencing and characterization of Corynebacterium isolated from the ocular surface of dry eye disease sufferers.</title>
        <authorList>
            <person name="Naqvi M."/>
        </authorList>
    </citation>
    <scope>NUCLEOTIDE SEQUENCE [LARGE SCALE GENOMIC DNA]</scope>
    <source>
        <strain evidence="3 4">PCRF</strain>
    </source>
</reference>
<dbReference type="EMBL" id="JBAHVJ010000011">
    <property type="protein sequence ID" value="MEJ4100723.1"/>
    <property type="molecule type" value="Genomic_DNA"/>
</dbReference>
<dbReference type="RefSeq" id="WP_337890920.1">
    <property type="nucleotide sequence ID" value="NZ_JBAHVI010000010.1"/>
</dbReference>
<dbReference type="GO" id="GO:0008745">
    <property type="term" value="F:N-acetylmuramoyl-L-alanine amidase activity"/>
    <property type="evidence" value="ECO:0007669"/>
    <property type="project" value="UniProtKB-EC"/>
</dbReference>
<dbReference type="InterPro" id="IPR002502">
    <property type="entry name" value="Amidase_domain"/>
</dbReference>
<evidence type="ECO:0000256" key="1">
    <source>
        <dbReference type="SAM" id="MobiDB-lite"/>
    </source>
</evidence>
<dbReference type="Pfam" id="PF01510">
    <property type="entry name" value="Amidase_2"/>
    <property type="match status" value="1"/>
</dbReference>
<accession>A0ABU8P129</accession>
<keyword evidence="3" id="KW-0378">Hydrolase</keyword>
<comment type="caution">
    <text evidence="3">The sequence shown here is derived from an EMBL/GenBank/DDBJ whole genome shotgun (WGS) entry which is preliminary data.</text>
</comment>
<evidence type="ECO:0000313" key="4">
    <source>
        <dbReference type="Proteomes" id="UP001359781"/>
    </source>
</evidence>
<dbReference type="EC" id="3.5.1.28" evidence="3"/>
<keyword evidence="4" id="KW-1185">Reference proteome</keyword>
<evidence type="ECO:0000313" key="3">
    <source>
        <dbReference type="EMBL" id="MEJ4100723.1"/>
    </source>
</evidence>
<protein>
    <submittedName>
        <fullName evidence="3">N-acetylmuramoyl-L-alanine amidase</fullName>
        <ecNumber evidence="3">3.5.1.28</ecNumber>
    </submittedName>
</protein>
<name>A0ABU8P129_9CORY</name>
<organism evidence="3 4">
    <name type="scientific">Corynebacterium mastitidis</name>
    <dbReference type="NCBI Taxonomy" id="161890"/>
    <lineage>
        <taxon>Bacteria</taxon>
        <taxon>Bacillati</taxon>
        <taxon>Actinomycetota</taxon>
        <taxon>Actinomycetes</taxon>
        <taxon>Mycobacteriales</taxon>
        <taxon>Corynebacteriaceae</taxon>
        <taxon>Corynebacterium</taxon>
    </lineage>
</organism>
<dbReference type="InterPro" id="IPR036505">
    <property type="entry name" value="Amidase/PGRP_sf"/>
</dbReference>
<dbReference type="Gene3D" id="3.40.80.10">
    <property type="entry name" value="Peptidoglycan recognition protein-like"/>
    <property type="match status" value="1"/>
</dbReference>
<evidence type="ECO:0000259" key="2">
    <source>
        <dbReference type="SMART" id="SM00644"/>
    </source>
</evidence>